<dbReference type="Pfam" id="PF16114">
    <property type="entry name" value="Citrate_bind"/>
    <property type="match status" value="1"/>
</dbReference>
<proteinExistence type="predicted"/>
<sequence>MARKKVREADGKRLVKKVLKQQAGLDVPIQVVQLKELQGDDSGAPPPPATIKAYYDQVLEENLWLLDQPLVVKPDMLFGKRGKSDLVALNKSWDEVVEFVSARMGTELEVSGVKGRITTFIVEPFVPHDFEFYLCIQAHRAHELLSFGDCGGVEIESNWDRVRSVQVPVEESLTEEMLEAVLIDVRDKGQKAVLNRFINAAFQAFRDFDFTLLESNPLTIVPSTDKTGELQVLPLDIRVELDSYATFKNMQLWNDLEFPEAWGRSKIHEEKVVQNLDDKSGASLKLSVLNPRGHIWTMVAGGGASVIYADTVVDLGWGDELANYAEYSGNPKQEETYLYARTLLSLATKYLDGKRRVIIVGGGVANFTDVAATFTGIIQALKDFKGKLQEGKTKIFVRRGGPNYKAGLRLMQECCLEIDVPVEVYGPDTSMTKIVELGIEYLKGQ</sequence>
<comment type="subcellular location">
    <subcellularLocation>
        <location evidence="1">Cytoplasm</location>
    </subcellularLocation>
</comment>
<dbReference type="Gene3D" id="3.40.50.261">
    <property type="entry name" value="Succinyl-CoA synthetase domains"/>
    <property type="match status" value="1"/>
</dbReference>
<evidence type="ECO:0000256" key="7">
    <source>
        <dbReference type="ARBA" id="ARBA00022840"/>
    </source>
</evidence>
<dbReference type="GO" id="GO:0004775">
    <property type="term" value="F:succinate-CoA ligase (ADP-forming) activity"/>
    <property type="evidence" value="ECO:0007669"/>
    <property type="project" value="TreeGrafter"/>
</dbReference>
<dbReference type="EC" id="2.3.3.8" evidence="2"/>
<comment type="caution">
    <text evidence="13">The sequence shown here is derived from an EMBL/GenBank/DDBJ whole genome shotgun (WGS) entry which is preliminary data.</text>
</comment>
<keyword evidence="8" id="KW-0443">Lipid metabolism</keyword>
<comment type="catalytic activity">
    <reaction evidence="10">
        <text>oxaloacetate + acetyl-CoA + ADP + phosphate = citrate + ATP + CoA</text>
        <dbReference type="Rhea" id="RHEA:21160"/>
        <dbReference type="ChEBI" id="CHEBI:16452"/>
        <dbReference type="ChEBI" id="CHEBI:16947"/>
        <dbReference type="ChEBI" id="CHEBI:30616"/>
        <dbReference type="ChEBI" id="CHEBI:43474"/>
        <dbReference type="ChEBI" id="CHEBI:57287"/>
        <dbReference type="ChEBI" id="CHEBI:57288"/>
        <dbReference type="ChEBI" id="CHEBI:456216"/>
        <dbReference type="EC" id="2.3.3.8"/>
    </reaction>
</comment>
<dbReference type="SUPFAM" id="SSF56059">
    <property type="entry name" value="Glutathione synthetase ATP-binding domain-like"/>
    <property type="match status" value="1"/>
</dbReference>
<keyword evidence="3" id="KW-0963">Cytoplasm</keyword>
<dbReference type="InterPro" id="IPR016102">
    <property type="entry name" value="Succinyl-CoA_synth-like"/>
</dbReference>
<dbReference type="Pfam" id="PF24948">
    <property type="entry name" value="Citrate_synth_N"/>
    <property type="match status" value="1"/>
</dbReference>
<evidence type="ECO:0000256" key="4">
    <source>
        <dbReference type="ARBA" id="ARBA00022516"/>
    </source>
</evidence>
<name>A0A5J4YRZ4_PORPP</name>
<dbReference type="OrthoDB" id="3261737at2759"/>
<evidence type="ECO:0000259" key="12">
    <source>
        <dbReference type="Pfam" id="PF24948"/>
    </source>
</evidence>
<evidence type="ECO:0000256" key="2">
    <source>
        <dbReference type="ARBA" id="ARBA00012639"/>
    </source>
</evidence>
<keyword evidence="14" id="KW-1185">Reference proteome</keyword>
<dbReference type="Gene3D" id="3.30.470.110">
    <property type="match status" value="1"/>
</dbReference>
<dbReference type="PANTHER" id="PTHR11815:SF10">
    <property type="entry name" value="SUCCINATE--COA LIGASE [GDP-FORMING] SUBUNIT BETA, MITOCHONDRIAL"/>
    <property type="match status" value="1"/>
</dbReference>
<keyword evidence="9" id="KW-0012">Acyltransferase</keyword>
<dbReference type="PANTHER" id="PTHR11815">
    <property type="entry name" value="SUCCINYL-COA SYNTHETASE BETA CHAIN"/>
    <property type="match status" value="1"/>
</dbReference>
<dbReference type="GO" id="GO:0006629">
    <property type="term" value="P:lipid metabolic process"/>
    <property type="evidence" value="ECO:0007669"/>
    <property type="project" value="UniProtKB-KW"/>
</dbReference>
<dbReference type="InterPro" id="IPR056749">
    <property type="entry name" value="Citrate_synth_N"/>
</dbReference>
<feature type="domain" description="ATP-citrate synthase ATP-grasp" evidence="12">
    <location>
        <begin position="2"/>
        <end position="253"/>
    </location>
</feature>
<dbReference type="AlphaFoldDB" id="A0A5J4YRZ4"/>
<organism evidence="13 14">
    <name type="scientific">Porphyridium purpureum</name>
    <name type="common">Red alga</name>
    <name type="synonym">Porphyridium cruentum</name>
    <dbReference type="NCBI Taxonomy" id="35688"/>
    <lineage>
        <taxon>Eukaryota</taxon>
        <taxon>Rhodophyta</taxon>
        <taxon>Bangiophyceae</taxon>
        <taxon>Porphyridiales</taxon>
        <taxon>Porphyridiaceae</taxon>
        <taxon>Porphyridium</taxon>
    </lineage>
</organism>
<dbReference type="FunFam" id="3.40.50.261:FF:000008">
    <property type="entry name" value="ATP-citrate synthase alpha chain protein"/>
    <property type="match status" value="1"/>
</dbReference>
<reference evidence="14" key="1">
    <citation type="journal article" date="2019" name="Nat. Commun.">
        <title>Expansion of phycobilisome linker gene families in mesophilic red algae.</title>
        <authorList>
            <person name="Lee J."/>
            <person name="Kim D."/>
            <person name="Bhattacharya D."/>
            <person name="Yoon H.S."/>
        </authorList>
    </citation>
    <scope>NUCLEOTIDE SEQUENCE [LARGE SCALE GENOMIC DNA]</scope>
    <source>
        <strain evidence="14">CCMP 1328</strain>
    </source>
</reference>
<evidence type="ECO:0000313" key="13">
    <source>
        <dbReference type="EMBL" id="KAA8493680.1"/>
    </source>
</evidence>
<keyword evidence="7" id="KW-0067">ATP-binding</keyword>
<evidence type="ECO:0000256" key="6">
    <source>
        <dbReference type="ARBA" id="ARBA00022741"/>
    </source>
</evidence>
<dbReference type="EMBL" id="VRMN01000006">
    <property type="protein sequence ID" value="KAA8493680.1"/>
    <property type="molecule type" value="Genomic_DNA"/>
</dbReference>
<dbReference type="GO" id="GO:0042709">
    <property type="term" value="C:succinate-CoA ligase complex"/>
    <property type="evidence" value="ECO:0007669"/>
    <property type="project" value="TreeGrafter"/>
</dbReference>
<dbReference type="InterPro" id="IPR032263">
    <property type="entry name" value="Citrate-bd"/>
</dbReference>
<dbReference type="GO" id="GO:0006104">
    <property type="term" value="P:succinyl-CoA metabolic process"/>
    <property type="evidence" value="ECO:0007669"/>
    <property type="project" value="TreeGrafter"/>
</dbReference>
<accession>A0A5J4YRZ4</accession>
<protein>
    <recommendedName>
        <fullName evidence="2">ATP citrate synthase</fullName>
        <ecNumber evidence="2">2.3.3.8</ecNumber>
    </recommendedName>
</protein>
<evidence type="ECO:0000259" key="11">
    <source>
        <dbReference type="Pfam" id="PF16114"/>
    </source>
</evidence>
<dbReference type="GO" id="GO:0005829">
    <property type="term" value="C:cytosol"/>
    <property type="evidence" value="ECO:0007669"/>
    <property type="project" value="TreeGrafter"/>
</dbReference>
<evidence type="ECO:0000313" key="14">
    <source>
        <dbReference type="Proteomes" id="UP000324585"/>
    </source>
</evidence>
<evidence type="ECO:0000256" key="10">
    <source>
        <dbReference type="ARBA" id="ARBA00047593"/>
    </source>
</evidence>
<dbReference type="GO" id="GO:0005524">
    <property type="term" value="F:ATP binding"/>
    <property type="evidence" value="ECO:0007669"/>
    <property type="project" value="UniProtKB-KW"/>
</dbReference>
<dbReference type="GO" id="GO:0003878">
    <property type="term" value="F:ATP citrate synthase activity"/>
    <property type="evidence" value="ECO:0007669"/>
    <property type="project" value="UniProtKB-EC"/>
</dbReference>
<dbReference type="SUPFAM" id="SSF52210">
    <property type="entry name" value="Succinyl-CoA synthetase domains"/>
    <property type="match status" value="1"/>
</dbReference>
<evidence type="ECO:0000256" key="8">
    <source>
        <dbReference type="ARBA" id="ARBA00023098"/>
    </source>
</evidence>
<dbReference type="GO" id="GO:0006099">
    <property type="term" value="P:tricarboxylic acid cycle"/>
    <property type="evidence" value="ECO:0007669"/>
    <property type="project" value="TreeGrafter"/>
</dbReference>
<evidence type="ECO:0000256" key="1">
    <source>
        <dbReference type="ARBA" id="ARBA00004496"/>
    </source>
</evidence>
<evidence type="ECO:0000256" key="3">
    <source>
        <dbReference type="ARBA" id="ARBA00022490"/>
    </source>
</evidence>
<evidence type="ECO:0000256" key="9">
    <source>
        <dbReference type="ARBA" id="ARBA00023315"/>
    </source>
</evidence>
<keyword evidence="6" id="KW-0547">Nucleotide-binding</keyword>
<feature type="domain" description="ATP-citrate synthase citrate-binding" evidence="11">
    <location>
        <begin position="264"/>
        <end position="440"/>
    </location>
</feature>
<dbReference type="OMA" id="DMHVSGI"/>
<keyword evidence="4" id="KW-0444">Lipid biosynthesis</keyword>
<keyword evidence="5" id="KW-0808">Transferase</keyword>
<gene>
    <name evidence="13" type="ORF">FVE85_4817</name>
</gene>
<dbReference type="Proteomes" id="UP000324585">
    <property type="component" value="Unassembled WGS sequence"/>
</dbReference>
<evidence type="ECO:0000256" key="5">
    <source>
        <dbReference type="ARBA" id="ARBA00022679"/>
    </source>
</evidence>